<dbReference type="InterPro" id="IPR025638">
    <property type="entry name" value="DUF4336"/>
</dbReference>
<evidence type="ECO:0000313" key="2">
    <source>
        <dbReference type="Proteomes" id="UP000070133"/>
    </source>
</evidence>
<dbReference type="PANTHER" id="PTHR33835:SF1">
    <property type="entry name" value="METALLO-BETA-LACTAMASE DOMAIN-CONTAINING PROTEIN"/>
    <property type="match status" value="1"/>
</dbReference>
<keyword evidence="2" id="KW-1185">Reference proteome</keyword>
<comment type="caution">
    <text evidence="1">The sequence shown here is derived from an EMBL/GenBank/DDBJ whole genome shotgun (WGS) entry which is preliminary data.</text>
</comment>
<dbReference type="PANTHER" id="PTHR33835">
    <property type="entry name" value="YALI0C07656P"/>
    <property type="match status" value="1"/>
</dbReference>
<dbReference type="OrthoDB" id="421671at2759"/>
<evidence type="ECO:0008006" key="3">
    <source>
        <dbReference type="Google" id="ProtNLM"/>
    </source>
</evidence>
<proteinExistence type="predicted"/>
<dbReference type="Gene3D" id="3.60.15.10">
    <property type="entry name" value="Ribonuclease Z/Hydroxyacylglutathione hydrolase-like"/>
    <property type="match status" value="1"/>
</dbReference>
<evidence type="ECO:0000313" key="1">
    <source>
        <dbReference type="EMBL" id="KXT05050.1"/>
    </source>
</evidence>
<dbReference type="EMBL" id="LFZN01000016">
    <property type="protein sequence ID" value="KXT05050.1"/>
    <property type="molecule type" value="Genomic_DNA"/>
</dbReference>
<dbReference type="Proteomes" id="UP000070133">
    <property type="component" value="Unassembled WGS sequence"/>
</dbReference>
<reference evidence="1 2" key="1">
    <citation type="submission" date="2015-07" db="EMBL/GenBank/DDBJ databases">
        <title>Comparative genomics of the Sigatoka disease complex on banana suggests a link between parallel evolutionary changes in Pseudocercospora fijiensis and Pseudocercospora eumusae and increased virulence on the banana host.</title>
        <authorList>
            <person name="Chang T.-C."/>
            <person name="Salvucci A."/>
            <person name="Crous P.W."/>
            <person name="Stergiopoulos I."/>
        </authorList>
    </citation>
    <scope>NUCLEOTIDE SEQUENCE [LARGE SCALE GENOMIC DNA]</scope>
    <source>
        <strain evidence="1 2">CBS 114824</strain>
    </source>
</reference>
<protein>
    <recommendedName>
        <fullName evidence="3">Metallo-beta-lactamase domain-containing protein</fullName>
    </recommendedName>
</protein>
<dbReference type="InterPro" id="IPR036866">
    <property type="entry name" value="RibonucZ/Hydroxyglut_hydro"/>
</dbReference>
<gene>
    <name evidence="1" type="ORF">AC578_10309</name>
</gene>
<dbReference type="SUPFAM" id="SSF56281">
    <property type="entry name" value="Metallo-hydrolase/oxidoreductase"/>
    <property type="match status" value="1"/>
</dbReference>
<accession>A0A139HRH1</accession>
<sequence length="280" mass="31599">MLTMASNISKLIPSDPEKVMIIRKLTPDVLTCSTPFLRAGRIKIGGRGTIVRMKTGSLAVFSPVALTETVKKETNNMGTVRYLVALDQEHHIFLESWHKAYPEAKILAPETLPSLRDKQKYFQLPSTHLHLFRKTDTPSSVDPDFDSEFQTEYVWSHVNKELVFHHKPSKTLIQADLIFNLPATEQFSKSGTAADTGLLTKLMIALQNTRGTAIWQKRLLWYALSASDRGAFNESMKRIQAWDFESIVPCHGNVIERDGKGVFEKVMEWHLKAAGSKKSS</sequence>
<name>A0A139HRH1_9PEZI</name>
<dbReference type="Pfam" id="PF14234">
    <property type="entry name" value="DUF4336"/>
    <property type="match status" value="1"/>
</dbReference>
<organism evidence="1 2">
    <name type="scientific">Pseudocercospora eumusae</name>
    <dbReference type="NCBI Taxonomy" id="321146"/>
    <lineage>
        <taxon>Eukaryota</taxon>
        <taxon>Fungi</taxon>
        <taxon>Dikarya</taxon>
        <taxon>Ascomycota</taxon>
        <taxon>Pezizomycotina</taxon>
        <taxon>Dothideomycetes</taxon>
        <taxon>Dothideomycetidae</taxon>
        <taxon>Mycosphaerellales</taxon>
        <taxon>Mycosphaerellaceae</taxon>
        <taxon>Pseudocercospora</taxon>
    </lineage>
</organism>
<dbReference type="AlphaFoldDB" id="A0A139HRH1"/>